<feature type="chain" id="PRO_5038362198" evidence="2">
    <location>
        <begin position="22"/>
        <end position="260"/>
    </location>
</feature>
<dbReference type="InterPro" id="IPR025648">
    <property type="entry name" value="DUF4358"/>
</dbReference>
<dbReference type="Pfam" id="PF14270">
    <property type="entry name" value="DUF4358"/>
    <property type="match status" value="1"/>
</dbReference>
<evidence type="ECO:0000313" key="4">
    <source>
        <dbReference type="Proteomes" id="UP000824242"/>
    </source>
</evidence>
<keyword evidence="2" id="KW-0732">Signal</keyword>
<dbReference type="EMBL" id="DVGZ01000041">
    <property type="protein sequence ID" value="HIR46806.1"/>
    <property type="molecule type" value="Genomic_DNA"/>
</dbReference>
<feature type="signal peptide" evidence="2">
    <location>
        <begin position="1"/>
        <end position="21"/>
    </location>
</feature>
<reference evidence="3" key="1">
    <citation type="submission" date="2020-10" db="EMBL/GenBank/DDBJ databases">
        <authorList>
            <person name="Gilroy R."/>
        </authorList>
    </citation>
    <scope>NUCLEOTIDE SEQUENCE</scope>
    <source>
        <strain evidence="3">ChiSxjej1B13-7958</strain>
    </source>
</reference>
<reference evidence="3" key="2">
    <citation type="journal article" date="2021" name="PeerJ">
        <title>Extensive microbial diversity within the chicken gut microbiome revealed by metagenomics and culture.</title>
        <authorList>
            <person name="Gilroy R."/>
            <person name="Ravi A."/>
            <person name="Getino M."/>
            <person name="Pursley I."/>
            <person name="Horton D.L."/>
            <person name="Alikhan N.F."/>
            <person name="Baker D."/>
            <person name="Gharbi K."/>
            <person name="Hall N."/>
            <person name="Watson M."/>
            <person name="Adriaenssens E.M."/>
            <person name="Foster-Nyarko E."/>
            <person name="Jarju S."/>
            <person name="Secka A."/>
            <person name="Antonio M."/>
            <person name="Oren A."/>
            <person name="Chaudhuri R.R."/>
            <person name="La Ragione R."/>
            <person name="Hildebrand F."/>
            <person name="Pallen M.J."/>
        </authorList>
    </citation>
    <scope>NUCLEOTIDE SEQUENCE</scope>
    <source>
        <strain evidence="3">ChiSxjej1B13-7958</strain>
    </source>
</reference>
<organism evidence="3 4">
    <name type="scientific">Candidatus Caccousia avicola</name>
    <dbReference type="NCBI Taxonomy" id="2840721"/>
    <lineage>
        <taxon>Bacteria</taxon>
        <taxon>Bacillati</taxon>
        <taxon>Bacillota</taxon>
        <taxon>Clostridia</taxon>
        <taxon>Eubacteriales</taxon>
        <taxon>Oscillospiraceae</taxon>
        <taxon>Oscillospiraceae incertae sedis</taxon>
        <taxon>Candidatus Caccousia</taxon>
    </lineage>
</organism>
<name>A0A9D1ALB7_9FIRM</name>
<dbReference type="PROSITE" id="PS51257">
    <property type="entry name" value="PROKAR_LIPOPROTEIN"/>
    <property type="match status" value="1"/>
</dbReference>
<protein>
    <submittedName>
        <fullName evidence="3">DUF4358 domain-containing protein</fullName>
    </submittedName>
</protein>
<dbReference type="AlphaFoldDB" id="A0A9D1ALB7"/>
<gene>
    <name evidence="3" type="ORF">IAB89_03960</name>
</gene>
<proteinExistence type="predicted"/>
<feature type="region of interest" description="Disordered" evidence="1">
    <location>
        <begin position="28"/>
        <end position="109"/>
    </location>
</feature>
<evidence type="ECO:0000313" key="3">
    <source>
        <dbReference type="EMBL" id="HIR46806.1"/>
    </source>
</evidence>
<feature type="compositionally biased region" description="Low complexity" evidence="1">
    <location>
        <begin position="28"/>
        <end position="50"/>
    </location>
</feature>
<accession>A0A9D1ALB7</accession>
<feature type="compositionally biased region" description="Low complexity" evidence="1">
    <location>
        <begin position="58"/>
        <end position="109"/>
    </location>
</feature>
<evidence type="ECO:0000256" key="2">
    <source>
        <dbReference type="SAM" id="SignalP"/>
    </source>
</evidence>
<comment type="caution">
    <text evidence="3">The sequence shown here is derived from an EMBL/GenBank/DDBJ whole genome shotgun (WGS) entry which is preliminary data.</text>
</comment>
<dbReference type="Proteomes" id="UP000824242">
    <property type="component" value="Unassembled WGS sequence"/>
</dbReference>
<evidence type="ECO:0000256" key="1">
    <source>
        <dbReference type="SAM" id="MobiDB-lite"/>
    </source>
</evidence>
<sequence length="260" mass="26991">MMKKKLIAALLVCAMCASLFAACTSSGDTASSDASSAITSSETESSQAESSEAESSEAESSQAASSEAESSEAASSEAAPSQAAPSEKPSTPSSAPQASQTPSSNNASASSTVALSTVLDAVKNAYGENYLPSMDLTAEDLKTRFGLNADDYTEAIGQVAMMSTQVDTFVAVHAKEGKAENVVSALNAYRDDLVNNSMQYPMNIPKVNASKVYQKGDYVFFIMLGAFAPDDLLADDPAAVTFHEEQNQIAIDAIDKTLAG</sequence>